<gene>
    <name evidence="2" type="ORF">JJB74_03615</name>
</gene>
<reference evidence="2" key="1">
    <citation type="submission" date="2021-01" db="EMBL/GenBank/DDBJ databases">
        <title>Genome sequence of strain Noviherbaspirillum sp. DKR-6.</title>
        <authorList>
            <person name="Chaudhary D.K."/>
        </authorList>
    </citation>
    <scope>NUCLEOTIDE SEQUENCE</scope>
    <source>
        <strain evidence="2">DKR-6</strain>
    </source>
</reference>
<name>A0A934SVY0_9BURK</name>
<feature type="domain" description="MobA/VirD2-like nuclease" evidence="1">
    <location>
        <begin position="52"/>
        <end position="142"/>
    </location>
</feature>
<dbReference type="InterPro" id="IPR005094">
    <property type="entry name" value="Endonuclease_MobA/VirD2"/>
</dbReference>
<evidence type="ECO:0000259" key="1">
    <source>
        <dbReference type="Pfam" id="PF03432"/>
    </source>
</evidence>
<dbReference type="Pfam" id="PF03432">
    <property type="entry name" value="Relaxase"/>
    <property type="match status" value="1"/>
</dbReference>
<dbReference type="EMBL" id="JAEPBG010000001">
    <property type="protein sequence ID" value="MBK4733694.1"/>
    <property type="molecule type" value="Genomic_DNA"/>
</dbReference>
<evidence type="ECO:0000313" key="3">
    <source>
        <dbReference type="Proteomes" id="UP000622890"/>
    </source>
</evidence>
<organism evidence="2 3">
    <name type="scientific">Noviherbaspirillum pedocola</name>
    <dbReference type="NCBI Taxonomy" id="2801341"/>
    <lineage>
        <taxon>Bacteria</taxon>
        <taxon>Pseudomonadati</taxon>
        <taxon>Pseudomonadota</taxon>
        <taxon>Betaproteobacteria</taxon>
        <taxon>Burkholderiales</taxon>
        <taxon>Oxalobacteraceae</taxon>
        <taxon>Noviherbaspirillum</taxon>
    </lineage>
</organism>
<accession>A0A934SVY0</accession>
<sequence>MILTFVNKGESGPEGINYLFSEKDANGKERNPPAELLEGDILLTKYLIENNSRIKKYSSYALSFRDNEKVTDEQLKEIVQSVRDTFCTGLGSDRINILAVKHTDKGNTEVHLIINDEDMLTGRRFNPWPPGERSQKLQQDFCACWNHRLGFEQVVSNPFKASFSRFDAKVPKERRKKFLQKIDEKEAVKALEENKDSNQRREKLSSITAEAVMAGKINNRNDLVKFLERNNCRITRKGKDYLSIILPGKEKPIRFKGGCFKEDVDYRSLIAEHNTASKHLRPDQFRKVEARLDEAMVYKRELHAKIYAPKEKKIRLPKTESVKIKAPQQIKPNNKVKPKEQRKQTIQPVVKSNSNVSKKQKNFNNFRSIGISSSLGTHIAEKIGSVELQLTALYTQLSNAPNSKRAEIEQKIFELKFQLTVLQQQQIEDKKAELNRDKKDKFKI</sequence>
<comment type="caution">
    <text evidence="2">The sequence shown here is derived from an EMBL/GenBank/DDBJ whole genome shotgun (WGS) entry which is preliminary data.</text>
</comment>
<evidence type="ECO:0000313" key="2">
    <source>
        <dbReference type="EMBL" id="MBK4733694.1"/>
    </source>
</evidence>
<protein>
    <submittedName>
        <fullName evidence="2">Relaxase/mobilization nuclease domain-containing protein</fullName>
    </submittedName>
</protein>
<proteinExistence type="predicted"/>
<keyword evidence="3" id="KW-1185">Reference proteome</keyword>
<dbReference type="AlphaFoldDB" id="A0A934SVY0"/>
<dbReference type="Proteomes" id="UP000622890">
    <property type="component" value="Unassembled WGS sequence"/>
</dbReference>
<dbReference type="RefSeq" id="WP_200590427.1">
    <property type="nucleotide sequence ID" value="NZ_JAEPBG010000001.1"/>
</dbReference>